<dbReference type="SUPFAM" id="SSF52467">
    <property type="entry name" value="DHS-like NAD/FAD-binding domain"/>
    <property type="match status" value="1"/>
</dbReference>
<dbReference type="Gene3D" id="3.40.50.1220">
    <property type="entry name" value="TPP-binding domain"/>
    <property type="match status" value="1"/>
</dbReference>
<feature type="binding site" evidence="4">
    <location>
        <position position="166"/>
    </location>
    <ligand>
        <name>Zn(2+)</name>
        <dbReference type="ChEBI" id="CHEBI:29105"/>
    </ligand>
</feature>
<keyword evidence="4" id="KW-0479">Metal-binding</keyword>
<dbReference type="InterPro" id="IPR029035">
    <property type="entry name" value="DHS-like_NAD/FAD-binding_dom"/>
</dbReference>
<evidence type="ECO:0000259" key="5">
    <source>
        <dbReference type="PROSITE" id="PS50305"/>
    </source>
</evidence>
<dbReference type="GO" id="GO:0070403">
    <property type="term" value="F:NAD+ binding"/>
    <property type="evidence" value="ECO:0007669"/>
    <property type="project" value="InterPro"/>
</dbReference>
<dbReference type="InterPro" id="IPR026590">
    <property type="entry name" value="Ssirtuin_cat_dom"/>
</dbReference>
<evidence type="ECO:0000256" key="3">
    <source>
        <dbReference type="ARBA" id="ARBA00023027"/>
    </source>
</evidence>
<dbReference type="AlphaFoldDB" id="A0A7C8HDK2"/>
<evidence type="ECO:0000313" key="6">
    <source>
        <dbReference type="EMBL" id="KAE9631334.1"/>
    </source>
</evidence>
<feature type="binding site" evidence="4">
    <location>
        <position position="169"/>
    </location>
    <ligand>
        <name>Zn(2+)</name>
        <dbReference type="ChEBI" id="CHEBI:29105"/>
    </ligand>
</feature>
<feature type="binding site" evidence="4">
    <location>
        <position position="149"/>
    </location>
    <ligand>
        <name>Zn(2+)</name>
        <dbReference type="ChEBI" id="CHEBI:29105"/>
    </ligand>
</feature>
<dbReference type="PROSITE" id="PS50305">
    <property type="entry name" value="SIRTUIN"/>
    <property type="match status" value="1"/>
</dbReference>
<protein>
    <recommendedName>
        <fullName evidence="1">protein acetyllysine N-acetyltransferase</fullName>
        <ecNumber evidence="1">2.3.1.286</ecNumber>
    </recommendedName>
</protein>
<keyword evidence="4" id="KW-0862">Zinc</keyword>
<dbReference type="EMBL" id="WSLF01000012">
    <property type="protein sequence ID" value="KAE9631334.1"/>
    <property type="molecule type" value="Genomic_DNA"/>
</dbReference>
<dbReference type="EC" id="2.3.1.286" evidence="1"/>
<evidence type="ECO:0000256" key="1">
    <source>
        <dbReference type="ARBA" id="ARBA00012928"/>
    </source>
</evidence>
<gene>
    <name evidence="6" type="ORF">GND95_11265</name>
</gene>
<accession>A0A7C8HDK2</accession>
<feature type="binding site" evidence="4">
    <location>
        <position position="146"/>
    </location>
    <ligand>
        <name>Zn(2+)</name>
        <dbReference type="ChEBI" id="CHEBI:29105"/>
    </ligand>
</feature>
<dbReference type="Pfam" id="PF02146">
    <property type="entry name" value="SIR2"/>
    <property type="match status" value="1"/>
</dbReference>
<feature type="domain" description="Deacetylase sirtuin-type" evidence="5">
    <location>
        <begin position="29"/>
        <end position="239"/>
    </location>
</feature>
<sequence>MFSCKNSFHFAHNKYCIQLFCCKGCIIMTSINAHYIKEQILKSTYPVALTGAGISVASSLPTLTKDYRGIPIKKIMERSFFEKNPHTFYDFYREILRWKNCSPNAAHYTLSKYNVSIITQNIDGLHQKAGSKNVLEIHGNLNFLFCESCKKYFPFHLAYDQKLPTCPECLSILKPDIVLYEEQIHHWEKAVMEFRKADLVLIVGTSLKAFPANLLPSIAAKRNVNTIIINEHSDQLLNF</sequence>
<dbReference type="PANTHER" id="PTHR11085:SF4">
    <property type="entry name" value="NAD-DEPENDENT PROTEIN DEACYLASE"/>
    <property type="match status" value="1"/>
</dbReference>
<evidence type="ECO:0000256" key="2">
    <source>
        <dbReference type="ARBA" id="ARBA00022679"/>
    </source>
</evidence>
<keyword evidence="3" id="KW-0520">NAD</keyword>
<proteinExistence type="predicted"/>
<dbReference type="GO" id="GO:0017136">
    <property type="term" value="F:histone deacetylase activity, NAD-dependent"/>
    <property type="evidence" value="ECO:0007669"/>
    <property type="project" value="TreeGrafter"/>
</dbReference>
<keyword evidence="2" id="KW-0808">Transferase</keyword>
<dbReference type="InterPro" id="IPR050134">
    <property type="entry name" value="NAD-dep_sirtuin_deacylases"/>
</dbReference>
<keyword evidence="7" id="KW-1185">Reference proteome</keyword>
<name>A0A7C8HDK2_9FIRM</name>
<evidence type="ECO:0000313" key="7">
    <source>
        <dbReference type="Proteomes" id="UP000483018"/>
    </source>
</evidence>
<dbReference type="Proteomes" id="UP000483018">
    <property type="component" value="Unassembled WGS sequence"/>
</dbReference>
<organism evidence="6 7">
    <name type="scientific">Defluviitalea raffinosedens</name>
    <dbReference type="NCBI Taxonomy" id="1450156"/>
    <lineage>
        <taxon>Bacteria</taxon>
        <taxon>Bacillati</taxon>
        <taxon>Bacillota</taxon>
        <taxon>Clostridia</taxon>
        <taxon>Lachnospirales</taxon>
        <taxon>Defluviitaleaceae</taxon>
        <taxon>Defluviitalea</taxon>
    </lineage>
</organism>
<feature type="active site" description="Proton acceptor" evidence="4">
    <location>
        <position position="138"/>
    </location>
</feature>
<dbReference type="InterPro" id="IPR026591">
    <property type="entry name" value="Sirtuin_cat_small_dom_sf"/>
</dbReference>
<dbReference type="PANTHER" id="PTHR11085">
    <property type="entry name" value="NAD-DEPENDENT PROTEIN DEACYLASE SIRTUIN-5, MITOCHONDRIAL-RELATED"/>
    <property type="match status" value="1"/>
</dbReference>
<dbReference type="CDD" id="cd01407">
    <property type="entry name" value="SIR2-fam"/>
    <property type="match status" value="1"/>
</dbReference>
<dbReference type="InterPro" id="IPR003000">
    <property type="entry name" value="Sirtuin"/>
</dbReference>
<reference evidence="6 7" key="1">
    <citation type="submission" date="2019-12" db="EMBL/GenBank/DDBJ databases">
        <title>Defluviitalea raffinosedens, isolated from a biogas fermenter, genome sequencing and characterization.</title>
        <authorList>
            <person name="Rettenmaier R."/>
            <person name="Schneider M."/>
            <person name="Neuhaus K."/>
            <person name="Liebl W."/>
            <person name="Zverlov V."/>
        </authorList>
    </citation>
    <scope>NUCLEOTIDE SEQUENCE [LARGE SCALE GENOMIC DNA]</scope>
    <source>
        <strain evidence="6 7">249c-K6</strain>
    </source>
</reference>
<comment type="caution">
    <text evidence="6">The sequence shown here is derived from an EMBL/GenBank/DDBJ whole genome shotgun (WGS) entry which is preliminary data.</text>
</comment>
<dbReference type="GO" id="GO:0046872">
    <property type="term" value="F:metal ion binding"/>
    <property type="evidence" value="ECO:0007669"/>
    <property type="project" value="UniProtKB-KW"/>
</dbReference>
<evidence type="ECO:0000256" key="4">
    <source>
        <dbReference type="PROSITE-ProRule" id="PRU00236"/>
    </source>
</evidence>
<dbReference type="Gene3D" id="3.30.1600.10">
    <property type="entry name" value="SIR2/SIRT2 'Small Domain"/>
    <property type="match status" value="1"/>
</dbReference>